<name>A0A8H7NQR8_BIOOC</name>
<protein>
    <submittedName>
        <fullName evidence="2">Uncharacterized protein</fullName>
    </submittedName>
</protein>
<dbReference type="Proteomes" id="UP000616885">
    <property type="component" value="Unassembled WGS sequence"/>
</dbReference>
<feature type="compositionally biased region" description="Basic residues" evidence="1">
    <location>
        <begin position="1"/>
        <end position="10"/>
    </location>
</feature>
<evidence type="ECO:0000313" key="2">
    <source>
        <dbReference type="EMBL" id="KAF9760233.1"/>
    </source>
</evidence>
<dbReference type="EMBL" id="JADCTT010000001">
    <property type="protein sequence ID" value="KAF9760233.1"/>
    <property type="molecule type" value="Genomic_DNA"/>
</dbReference>
<organism evidence="2 3">
    <name type="scientific">Bionectria ochroleuca</name>
    <name type="common">Gliocladium roseum</name>
    <dbReference type="NCBI Taxonomy" id="29856"/>
    <lineage>
        <taxon>Eukaryota</taxon>
        <taxon>Fungi</taxon>
        <taxon>Dikarya</taxon>
        <taxon>Ascomycota</taxon>
        <taxon>Pezizomycotina</taxon>
        <taxon>Sordariomycetes</taxon>
        <taxon>Hypocreomycetidae</taxon>
        <taxon>Hypocreales</taxon>
        <taxon>Bionectriaceae</taxon>
        <taxon>Clonostachys</taxon>
    </lineage>
</organism>
<evidence type="ECO:0000313" key="3">
    <source>
        <dbReference type="Proteomes" id="UP000616885"/>
    </source>
</evidence>
<feature type="region of interest" description="Disordered" evidence="1">
    <location>
        <begin position="85"/>
        <end position="111"/>
    </location>
</feature>
<sequence length="111" mass="12260">MTPCRLRRSRPSFDPQSYNPRAPIKTSVSTLTMPSLRTLLRLPMKDGFVGQSPNFCPVQVLICCISNGEQIDCLTFLELISDRHSGNRSGKNGEDDGGRLHIGGVLDETLK</sequence>
<evidence type="ECO:0000256" key="1">
    <source>
        <dbReference type="SAM" id="MobiDB-lite"/>
    </source>
</evidence>
<comment type="caution">
    <text evidence="2">The sequence shown here is derived from an EMBL/GenBank/DDBJ whole genome shotgun (WGS) entry which is preliminary data.</text>
</comment>
<feature type="region of interest" description="Disordered" evidence="1">
    <location>
        <begin position="1"/>
        <end position="24"/>
    </location>
</feature>
<reference evidence="2" key="1">
    <citation type="submission" date="2020-10" db="EMBL/GenBank/DDBJ databases">
        <title>High-Quality Genome Resource of Clonostachys rosea strain S41 by Oxford Nanopore Long-Read Sequencing.</title>
        <authorList>
            <person name="Wang H."/>
        </authorList>
    </citation>
    <scope>NUCLEOTIDE SEQUENCE</scope>
    <source>
        <strain evidence="2">S41</strain>
    </source>
</reference>
<feature type="compositionally biased region" description="Basic and acidic residues" evidence="1">
    <location>
        <begin position="85"/>
        <end position="99"/>
    </location>
</feature>
<gene>
    <name evidence="2" type="ORF">IM811_001927</name>
</gene>
<accession>A0A8H7NQR8</accession>
<dbReference type="AlphaFoldDB" id="A0A8H7NQR8"/>
<proteinExistence type="predicted"/>